<proteinExistence type="predicted"/>
<dbReference type="EMBL" id="LSYV01000002">
    <property type="protein sequence ID" value="KXZ56570.1"/>
    <property type="molecule type" value="Genomic_DNA"/>
</dbReference>
<sequence length="442" mass="45565">MWKLLLAAVNTSGAPAKSSAIDFPAPTGRSRRYGDASTARPAKAYVEVDPSPYVAEEDGLMDDLQFNVDDVHDSASGVNATRAFSRAVYVPFSSEADAALSPRSALESKVEQLVGDFGPLAPGAAGLEALAAHLRSQSFLAEVLAPPRPSARAPLSTRSINAPFLVVTRPQPQPQPQGVARPDTATVIVDPSAREYLALAPSSPAYEAALEAAFPGSIFVGSRGRLARLVAGLGPAIAAAFAAAGMEVPPWRRTSALQHRWSGVEELRALMQLRWEEEQQVQVAAEAAAAAAAAADKGATPLVPPRFARYSAPGEYPERDEEGDVSPAVVLRSLSAANLFVPSPAPVVSVVGFEVGSVAVGREPWRGAEPGAFSAVAVAGAGGLFSRASQAESDDGTASAVSDEAILGLSPVSVFRDAPPHVPAALKASALKASALTLATVA</sequence>
<dbReference type="AlphaFoldDB" id="A0A150H4P7"/>
<evidence type="ECO:0000313" key="2">
    <source>
        <dbReference type="Proteomes" id="UP000075714"/>
    </source>
</evidence>
<accession>A0A150H4P7</accession>
<gene>
    <name evidence="1" type="ORF">GPECTOR_1g511</name>
</gene>
<evidence type="ECO:0000313" key="1">
    <source>
        <dbReference type="EMBL" id="KXZ56570.1"/>
    </source>
</evidence>
<keyword evidence="2" id="KW-1185">Reference proteome</keyword>
<comment type="caution">
    <text evidence="1">The sequence shown here is derived from an EMBL/GenBank/DDBJ whole genome shotgun (WGS) entry which is preliminary data.</text>
</comment>
<protein>
    <submittedName>
        <fullName evidence="1">Uncharacterized protein</fullName>
    </submittedName>
</protein>
<dbReference type="Proteomes" id="UP000075714">
    <property type="component" value="Unassembled WGS sequence"/>
</dbReference>
<reference evidence="2" key="1">
    <citation type="journal article" date="2016" name="Nat. Commun.">
        <title>The Gonium pectorale genome demonstrates co-option of cell cycle regulation during the evolution of multicellularity.</title>
        <authorList>
            <person name="Hanschen E.R."/>
            <person name="Marriage T.N."/>
            <person name="Ferris P.J."/>
            <person name="Hamaji T."/>
            <person name="Toyoda A."/>
            <person name="Fujiyama A."/>
            <person name="Neme R."/>
            <person name="Noguchi H."/>
            <person name="Minakuchi Y."/>
            <person name="Suzuki M."/>
            <person name="Kawai-Toyooka H."/>
            <person name="Smith D.R."/>
            <person name="Sparks H."/>
            <person name="Anderson J."/>
            <person name="Bakaric R."/>
            <person name="Luria V."/>
            <person name="Karger A."/>
            <person name="Kirschner M.W."/>
            <person name="Durand P.M."/>
            <person name="Michod R.E."/>
            <person name="Nozaki H."/>
            <person name="Olson B.J."/>
        </authorList>
    </citation>
    <scope>NUCLEOTIDE SEQUENCE [LARGE SCALE GENOMIC DNA]</scope>
    <source>
        <strain evidence="2">NIES-2863</strain>
    </source>
</reference>
<dbReference type="Pfam" id="PF04720">
    <property type="entry name" value="PDDEXK_6"/>
    <property type="match status" value="1"/>
</dbReference>
<organism evidence="1 2">
    <name type="scientific">Gonium pectorale</name>
    <name type="common">Green alga</name>
    <dbReference type="NCBI Taxonomy" id="33097"/>
    <lineage>
        <taxon>Eukaryota</taxon>
        <taxon>Viridiplantae</taxon>
        <taxon>Chlorophyta</taxon>
        <taxon>core chlorophytes</taxon>
        <taxon>Chlorophyceae</taxon>
        <taxon>CS clade</taxon>
        <taxon>Chlamydomonadales</taxon>
        <taxon>Volvocaceae</taxon>
        <taxon>Gonium</taxon>
    </lineage>
</organism>
<name>A0A150H4P7_GONPE</name>
<dbReference type="InterPro" id="IPR006502">
    <property type="entry name" value="PDDEXK-like"/>
</dbReference>